<reference evidence="2" key="1">
    <citation type="submission" date="2021-02" db="EMBL/GenBank/DDBJ databases">
        <authorList>
            <person name="Dougan E. K."/>
            <person name="Rhodes N."/>
            <person name="Thang M."/>
            <person name="Chan C."/>
        </authorList>
    </citation>
    <scope>NUCLEOTIDE SEQUENCE</scope>
</reference>
<evidence type="ECO:0000313" key="3">
    <source>
        <dbReference type="Proteomes" id="UP000649617"/>
    </source>
</evidence>
<dbReference type="SUPFAM" id="SSF52540">
    <property type="entry name" value="P-loop containing nucleoside triphosphate hydrolases"/>
    <property type="match status" value="1"/>
</dbReference>
<dbReference type="EMBL" id="CAJNIZ010005847">
    <property type="protein sequence ID" value="CAE7245067.1"/>
    <property type="molecule type" value="Genomic_DNA"/>
</dbReference>
<dbReference type="Proteomes" id="UP000649617">
    <property type="component" value="Unassembled WGS sequence"/>
</dbReference>
<accession>A0A812LPV8</accession>
<dbReference type="SUPFAM" id="SSF81606">
    <property type="entry name" value="PP2C-like"/>
    <property type="match status" value="1"/>
</dbReference>
<dbReference type="Gene3D" id="3.40.50.300">
    <property type="entry name" value="P-loop containing nucleotide triphosphate hydrolases"/>
    <property type="match status" value="1"/>
</dbReference>
<organism evidence="2 3">
    <name type="scientific">Symbiodinium pilosum</name>
    <name type="common">Dinoflagellate</name>
    <dbReference type="NCBI Taxonomy" id="2952"/>
    <lineage>
        <taxon>Eukaryota</taxon>
        <taxon>Sar</taxon>
        <taxon>Alveolata</taxon>
        <taxon>Dinophyceae</taxon>
        <taxon>Suessiales</taxon>
        <taxon>Symbiodiniaceae</taxon>
        <taxon>Symbiodinium</taxon>
    </lineage>
</organism>
<dbReference type="InterPro" id="IPR036457">
    <property type="entry name" value="PPM-type-like_dom_sf"/>
</dbReference>
<gene>
    <name evidence="2" type="primary">DNAH1</name>
    <name evidence="2" type="ORF">SPIL2461_LOCUS4442</name>
</gene>
<dbReference type="GO" id="GO:0051959">
    <property type="term" value="F:dynein light intermediate chain binding"/>
    <property type="evidence" value="ECO:0007669"/>
    <property type="project" value="InterPro"/>
</dbReference>
<name>A0A812LPV8_SYMPI</name>
<keyword evidence="3" id="KW-1185">Reference proteome</keyword>
<feature type="domain" description="Dynein heavy chain AAA module D4" evidence="1">
    <location>
        <begin position="105"/>
        <end position="230"/>
    </location>
</feature>
<evidence type="ECO:0000313" key="2">
    <source>
        <dbReference type="EMBL" id="CAE7245067.1"/>
    </source>
</evidence>
<dbReference type="AlphaFoldDB" id="A0A812LPV8"/>
<sequence>MAADAEVTNAEAFTRLWYHELSRVFCDRLINKADKEWFYKAAAEQLKSRFRVLDTDPEIWNALMWCNFLRPVESRVYEEAKDKTKVQKVLEDANDEYNLSHTAQMNLVFFQDCVEHINRIARVLAQPRGNLLLVGVGGSGRSSCAKICACMSETNEFNIALTKGYGIDAFREDEKKFLISAGAGAAKATMFLLSDTQIINETFLEDINNILNAGEVPNLFPNDEIDRVIAEAPLLPEEGSGGGPDFGFAVAKNERRRMEDAVDVKEDVAGFRLFVVYDGHAGDEAVSAVKRNFPKVLATHLHGEMDVEQAIRSDSKVAPLRKRPKHC</sequence>
<dbReference type="PANTHER" id="PTHR22878:SF68">
    <property type="entry name" value="DYNEIN HEAVY CHAIN 6, AXONEMAL-LIKE"/>
    <property type="match status" value="1"/>
</dbReference>
<dbReference type="Pfam" id="PF12780">
    <property type="entry name" value="AAA_8"/>
    <property type="match status" value="1"/>
</dbReference>
<dbReference type="InterPro" id="IPR026983">
    <property type="entry name" value="DHC"/>
</dbReference>
<dbReference type="PANTHER" id="PTHR22878">
    <property type="entry name" value="DYNEIN HEAVY CHAIN 6, AXONEMAL-LIKE-RELATED"/>
    <property type="match status" value="1"/>
</dbReference>
<protein>
    <submittedName>
        <fullName evidence="2">DNAH1 protein</fullName>
    </submittedName>
</protein>
<proteinExistence type="predicted"/>
<dbReference type="GO" id="GO:0045505">
    <property type="term" value="F:dynein intermediate chain binding"/>
    <property type="evidence" value="ECO:0007669"/>
    <property type="project" value="InterPro"/>
</dbReference>
<dbReference type="OrthoDB" id="424310at2759"/>
<comment type="caution">
    <text evidence="2">The sequence shown here is derived from an EMBL/GenBank/DDBJ whole genome shotgun (WGS) entry which is preliminary data.</text>
</comment>
<dbReference type="Gene3D" id="1.20.920.30">
    <property type="match status" value="1"/>
</dbReference>
<dbReference type="InterPro" id="IPR027417">
    <property type="entry name" value="P-loop_NTPase"/>
</dbReference>
<dbReference type="GO" id="GO:0030286">
    <property type="term" value="C:dynein complex"/>
    <property type="evidence" value="ECO:0007669"/>
    <property type="project" value="InterPro"/>
</dbReference>
<dbReference type="InterPro" id="IPR024317">
    <property type="entry name" value="Dynein_heavy_chain_D4_dom"/>
</dbReference>
<dbReference type="Gene3D" id="3.60.40.10">
    <property type="entry name" value="PPM-type phosphatase domain"/>
    <property type="match status" value="1"/>
</dbReference>
<evidence type="ECO:0000259" key="1">
    <source>
        <dbReference type="Pfam" id="PF12780"/>
    </source>
</evidence>
<dbReference type="GO" id="GO:0007018">
    <property type="term" value="P:microtubule-based movement"/>
    <property type="evidence" value="ECO:0007669"/>
    <property type="project" value="InterPro"/>
</dbReference>